<accession>A0ABR7ED17</accession>
<sequence>MNKTGKIILWSIIAAVLTGVLVWGIAGGASFGNTWGNFVNSIKNINVSEFVDKLPDDAETSEQFEKNAGEIHEISMRFVDENITIIPTDGDVIRVEEASEHAIKNEDIMHYGVKNGELVVQSGRNGRVFGWTDTYQIDVRVMIPRSFTGSIDINTVSGRLTAGETNAESALYGTTSGDIAIDGGAHKELRTESVSGKITIGNAQASKLRADTMSGDISVQGTFAEVNVDSTSGRIQIEAAGAREIDTDTTSGGIEVQCTQTEYLEKISADSVSGDVQVTLPEGSGFKLSFDTVSGSQSNDFAMRNDTYADGRIEIKVDTVSGTLRIVQDEPS</sequence>
<organism evidence="3 4">
    <name type="scientific">Christensenella tenuis</name>
    <dbReference type="NCBI Taxonomy" id="2763033"/>
    <lineage>
        <taxon>Bacteria</taxon>
        <taxon>Bacillati</taxon>
        <taxon>Bacillota</taxon>
        <taxon>Clostridia</taxon>
        <taxon>Christensenellales</taxon>
        <taxon>Christensenellaceae</taxon>
        <taxon>Christensenella</taxon>
    </lineage>
</organism>
<keyword evidence="1" id="KW-1133">Transmembrane helix</keyword>
<keyword evidence="1" id="KW-0472">Membrane</keyword>
<reference evidence="3 4" key="1">
    <citation type="submission" date="2020-08" db="EMBL/GenBank/DDBJ databases">
        <title>Genome public.</title>
        <authorList>
            <person name="Liu C."/>
            <person name="Sun Q."/>
        </authorList>
    </citation>
    <scope>NUCLEOTIDE SEQUENCE [LARGE SCALE GENOMIC DNA]</scope>
    <source>
        <strain evidence="3 4">NSJ-35</strain>
    </source>
</reference>
<gene>
    <name evidence="3" type="ORF">H8S18_04945</name>
</gene>
<protein>
    <submittedName>
        <fullName evidence="3">DUF4097 family beta strand repeat protein</fullName>
    </submittedName>
</protein>
<evidence type="ECO:0000259" key="2">
    <source>
        <dbReference type="Pfam" id="PF13349"/>
    </source>
</evidence>
<dbReference type="EMBL" id="JACOON010000002">
    <property type="protein sequence ID" value="MBC5647673.1"/>
    <property type="molecule type" value="Genomic_DNA"/>
</dbReference>
<comment type="caution">
    <text evidence="3">The sequence shown here is derived from an EMBL/GenBank/DDBJ whole genome shotgun (WGS) entry which is preliminary data.</text>
</comment>
<dbReference type="InterPro" id="IPR025164">
    <property type="entry name" value="Toastrack_DUF4097"/>
</dbReference>
<dbReference type="RefSeq" id="WP_186857192.1">
    <property type="nucleotide sequence ID" value="NZ_JACOON010000002.1"/>
</dbReference>
<feature type="transmembrane region" description="Helical" evidence="1">
    <location>
        <begin position="7"/>
        <end position="26"/>
    </location>
</feature>
<keyword evidence="4" id="KW-1185">Reference proteome</keyword>
<name>A0ABR7ED17_9FIRM</name>
<dbReference type="Proteomes" id="UP000606889">
    <property type="component" value="Unassembled WGS sequence"/>
</dbReference>
<evidence type="ECO:0000313" key="4">
    <source>
        <dbReference type="Proteomes" id="UP000606889"/>
    </source>
</evidence>
<evidence type="ECO:0000313" key="3">
    <source>
        <dbReference type="EMBL" id="MBC5647673.1"/>
    </source>
</evidence>
<dbReference type="Pfam" id="PF13349">
    <property type="entry name" value="DUF4097"/>
    <property type="match status" value="1"/>
</dbReference>
<evidence type="ECO:0000256" key="1">
    <source>
        <dbReference type="SAM" id="Phobius"/>
    </source>
</evidence>
<feature type="domain" description="DUF4097" evidence="2">
    <location>
        <begin position="71"/>
        <end position="322"/>
    </location>
</feature>
<keyword evidence="1" id="KW-0812">Transmembrane</keyword>
<proteinExistence type="predicted"/>